<comment type="caution">
    <text evidence="1">The sequence shown here is derived from an EMBL/GenBank/DDBJ whole genome shotgun (WGS) entry which is preliminary data.</text>
</comment>
<gene>
    <name evidence="1" type="ORF">QO016_000787</name>
</gene>
<keyword evidence="2" id="KW-1185">Reference proteome</keyword>
<dbReference type="EMBL" id="JAUSVV010000001">
    <property type="protein sequence ID" value="MDQ0441310.1"/>
    <property type="molecule type" value="Genomic_DNA"/>
</dbReference>
<reference evidence="1 2" key="1">
    <citation type="submission" date="2023-07" db="EMBL/GenBank/DDBJ databases">
        <title>Genomic Encyclopedia of Type Strains, Phase IV (KMG-IV): sequencing the most valuable type-strain genomes for metagenomic binning, comparative biology and taxonomic classification.</title>
        <authorList>
            <person name="Goeker M."/>
        </authorList>
    </citation>
    <scope>NUCLEOTIDE SEQUENCE [LARGE SCALE GENOMIC DNA]</scope>
    <source>
        <strain evidence="1 2">DSM 19562</strain>
    </source>
</reference>
<dbReference type="RefSeq" id="WP_238247434.1">
    <property type="nucleotide sequence ID" value="NZ_BPQX01000010.1"/>
</dbReference>
<proteinExistence type="predicted"/>
<sequence>MRGHPEDPEEWTFREEHAAWHRSHSSERARWRAVRREIRRRRSSL</sequence>
<protein>
    <submittedName>
        <fullName evidence="1">Uncharacterized protein</fullName>
    </submittedName>
</protein>
<evidence type="ECO:0000313" key="1">
    <source>
        <dbReference type="EMBL" id="MDQ0441310.1"/>
    </source>
</evidence>
<organism evidence="1 2">
    <name type="scientific">Methylobacterium persicinum</name>
    <dbReference type="NCBI Taxonomy" id="374426"/>
    <lineage>
        <taxon>Bacteria</taxon>
        <taxon>Pseudomonadati</taxon>
        <taxon>Pseudomonadota</taxon>
        <taxon>Alphaproteobacteria</taxon>
        <taxon>Hyphomicrobiales</taxon>
        <taxon>Methylobacteriaceae</taxon>
        <taxon>Methylobacterium</taxon>
    </lineage>
</organism>
<dbReference type="Proteomes" id="UP001236369">
    <property type="component" value="Unassembled WGS sequence"/>
</dbReference>
<accession>A0ABU0HHX5</accession>
<name>A0ABU0HHX5_9HYPH</name>
<evidence type="ECO:0000313" key="2">
    <source>
        <dbReference type="Proteomes" id="UP001236369"/>
    </source>
</evidence>